<evidence type="ECO:0000256" key="6">
    <source>
        <dbReference type="ARBA" id="ARBA00039131"/>
    </source>
</evidence>
<evidence type="ECO:0000256" key="7">
    <source>
        <dbReference type="ARBA" id="ARBA00047551"/>
    </source>
</evidence>
<dbReference type="InterPro" id="IPR036322">
    <property type="entry name" value="WD40_repeat_dom_sf"/>
</dbReference>
<comment type="caution">
    <text evidence="9">The sequence shown here is derived from an EMBL/GenBank/DDBJ whole genome shotgun (WGS) entry which is preliminary data.</text>
</comment>
<evidence type="ECO:0000256" key="2">
    <source>
        <dbReference type="ARBA" id="ARBA00022574"/>
    </source>
</evidence>
<dbReference type="PANTHER" id="PTHR46042">
    <property type="entry name" value="DIPHTHINE METHYLTRANSFERASE"/>
    <property type="match status" value="1"/>
</dbReference>
<comment type="pathway">
    <text evidence="1">Protein modification; peptidyl-diphthamide biosynthesis.</text>
</comment>
<dbReference type="Proteomes" id="UP000054937">
    <property type="component" value="Unassembled WGS sequence"/>
</dbReference>
<sequence length="254" mass="29667">MDIEAENEIKCLYIDVVLKNDILYVITGTDQETVNILQISANDFELINAETIRKHEFSVWACAVCPQNPEFNYLSGGDDCHLKLLDLRMPNKIGMVNKQSHIQGITTINFSPHDANVFATGSYDEHLRMFDIRKINQELLDYKRAGGVWRARFDLNDKNKILCGIYSENYFELIDYSDPNQCKLHKKQLNFQLYIFTQCYQIQNIPIIYQGNIVQTFKDHEKLAYSCDISLDSQYISTCSFYDKKLNLWKIQKE</sequence>
<evidence type="ECO:0000256" key="5">
    <source>
        <dbReference type="ARBA" id="ARBA00038092"/>
    </source>
</evidence>
<dbReference type="OrthoDB" id="273771at2759"/>
<keyword evidence="4" id="KW-0378">Hydrolase</keyword>
<dbReference type="Pfam" id="PF00400">
    <property type="entry name" value="WD40"/>
    <property type="match status" value="3"/>
</dbReference>
<dbReference type="InterPro" id="IPR001680">
    <property type="entry name" value="WD40_rpt"/>
</dbReference>
<dbReference type="InterPro" id="IPR052415">
    <property type="entry name" value="Diphthine_MTase"/>
</dbReference>
<dbReference type="InParanoid" id="A0A0V0QYI7"/>
<dbReference type="EMBL" id="LDAU01000084">
    <property type="protein sequence ID" value="KRX07323.1"/>
    <property type="molecule type" value="Genomic_DNA"/>
</dbReference>
<comment type="similarity">
    <text evidence="5">Belongs to the DPH7 family.</text>
</comment>
<keyword evidence="2 8" id="KW-0853">WD repeat</keyword>
<evidence type="ECO:0000256" key="3">
    <source>
        <dbReference type="ARBA" id="ARBA00022737"/>
    </source>
</evidence>
<dbReference type="SMART" id="SM00320">
    <property type="entry name" value="WD40"/>
    <property type="match status" value="3"/>
</dbReference>
<evidence type="ECO:0000256" key="1">
    <source>
        <dbReference type="ARBA" id="ARBA00005156"/>
    </source>
</evidence>
<dbReference type="PANTHER" id="PTHR46042:SF1">
    <property type="entry name" value="DIPHTHINE METHYLTRANSFERASE"/>
    <property type="match status" value="1"/>
</dbReference>
<evidence type="ECO:0000256" key="8">
    <source>
        <dbReference type="PROSITE-ProRule" id="PRU00221"/>
    </source>
</evidence>
<keyword evidence="3" id="KW-0677">Repeat</keyword>
<protein>
    <recommendedName>
        <fullName evidence="6">methylated diphthine methylhydrolase</fullName>
        <ecNumber evidence="6">3.1.1.97</ecNumber>
    </recommendedName>
</protein>
<dbReference type="SUPFAM" id="SSF50978">
    <property type="entry name" value="WD40 repeat-like"/>
    <property type="match status" value="1"/>
</dbReference>
<dbReference type="FunCoup" id="A0A0V0QYI7">
    <property type="interactions" value="190"/>
</dbReference>
<gene>
    <name evidence="9" type="ORF">PPERSA_06938</name>
</gene>
<dbReference type="GO" id="GO:0005737">
    <property type="term" value="C:cytoplasm"/>
    <property type="evidence" value="ECO:0007669"/>
    <property type="project" value="TreeGrafter"/>
</dbReference>
<keyword evidence="10" id="KW-1185">Reference proteome</keyword>
<feature type="repeat" description="WD" evidence="8">
    <location>
        <begin position="98"/>
        <end position="133"/>
    </location>
</feature>
<evidence type="ECO:0000313" key="10">
    <source>
        <dbReference type="Proteomes" id="UP000054937"/>
    </source>
</evidence>
<dbReference type="GO" id="GO:0017183">
    <property type="term" value="P:protein histidyl modification to diphthamide"/>
    <property type="evidence" value="ECO:0007669"/>
    <property type="project" value="TreeGrafter"/>
</dbReference>
<dbReference type="OMA" id="TIRKHEF"/>
<comment type="catalytic activity">
    <reaction evidence="7">
        <text>diphthine methyl ester-[translation elongation factor 2] + H2O = diphthine-[translation elongation factor 2] + methanol + H(+)</text>
        <dbReference type="Rhea" id="RHEA:42656"/>
        <dbReference type="Rhea" id="RHEA-COMP:10172"/>
        <dbReference type="Rhea" id="RHEA-COMP:10173"/>
        <dbReference type="ChEBI" id="CHEBI:15377"/>
        <dbReference type="ChEBI" id="CHEBI:15378"/>
        <dbReference type="ChEBI" id="CHEBI:17790"/>
        <dbReference type="ChEBI" id="CHEBI:79005"/>
        <dbReference type="ChEBI" id="CHEBI:82696"/>
        <dbReference type="EC" id="3.1.1.97"/>
    </reaction>
</comment>
<dbReference type="AlphaFoldDB" id="A0A0V0QYI7"/>
<reference evidence="9 10" key="1">
    <citation type="journal article" date="2015" name="Sci. Rep.">
        <title>Genome of the facultative scuticociliatosis pathogen Pseudocohnilembus persalinus provides insight into its virulence through horizontal gene transfer.</title>
        <authorList>
            <person name="Xiong J."/>
            <person name="Wang G."/>
            <person name="Cheng J."/>
            <person name="Tian M."/>
            <person name="Pan X."/>
            <person name="Warren A."/>
            <person name="Jiang C."/>
            <person name="Yuan D."/>
            <person name="Miao W."/>
        </authorList>
    </citation>
    <scope>NUCLEOTIDE SEQUENCE [LARGE SCALE GENOMIC DNA]</scope>
    <source>
        <strain evidence="9">36N120E</strain>
    </source>
</reference>
<dbReference type="PROSITE" id="PS50082">
    <property type="entry name" value="WD_REPEATS_2"/>
    <property type="match status" value="1"/>
</dbReference>
<dbReference type="GO" id="GO:0061685">
    <property type="term" value="F:diphthine methylesterase activity"/>
    <property type="evidence" value="ECO:0007669"/>
    <property type="project" value="UniProtKB-EC"/>
</dbReference>
<dbReference type="EC" id="3.1.1.97" evidence="6"/>
<organism evidence="9 10">
    <name type="scientific">Pseudocohnilembus persalinus</name>
    <name type="common">Ciliate</name>
    <dbReference type="NCBI Taxonomy" id="266149"/>
    <lineage>
        <taxon>Eukaryota</taxon>
        <taxon>Sar</taxon>
        <taxon>Alveolata</taxon>
        <taxon>Ciliophora</taxon>
        <taxon>Intramacronucleata</taxon>
        <taxon>Oligohymenophorea</taxon>
        <taxon>Scuticociliatia</taxon>
        <taxon>Philasterida</taxon>
        <taxon>Pseudocohnilembidae</taxon>
        <taxon>Pseudocohnilembus</taxon>
    </lineage>
</organism>
<proteinExistence type="inferred from homology"/>
<evidence type="ECO:0000313" key="9">
    <source>
        <dbReference type="EMBL" id="KRX07323.1"/>
    </source>
</evidence>
<evidence type="ECO:0000256" key="4">
    <source>
        <dbReference type="ARBA" id="ARBA00022801"/>
    </source>
</evidence>
<dbReference type="Gene3D" id="2.130.10.10">
    <property type="entry name" value="YVTN repeat-like/Quinoprotein amine dehydrogenase"/>
    <property type="match status" value="1"/>
</dbReference>
<accession>A0A0V0QYI7</accession>
<name>A0A0V0QYI7_PSEPJ</name>
<dbReference type="InterPro" id="IPR015943">
    <property type="entry name" value="WD40/YVTN_repeat-like_dom_sf"/>
</dbReference>